<organism evidence="5 6">
    <name type="scientific">Demequina litorisediminis</name>
    <dbReference type="NCBI Taxonomy" id="1849022"/>
    <lineage>
        <taxon>Bacteria</taxon>
        <taxon>Bacillati</taxon>
        <taxon>Actinomycetota</taxon>
        <taxon>Actinomycetes</taxon>
        <taxon>Micrococcales</taxon>
        <taxon>Demequinaceae</taxon>
        <taxon>Demequina</taxon>
    </lineage>
</organism>
<evidence type="ECO:0000256" key="2">
    <source>
        <dbReference type="ARBA" id="ARBA00022723"/>
    </source>
</evidence>
<dbReference type="NCBIfam" id="TIGR01256">
    <property type="entry name" value="modA"/>
    <property type="match status" value="1"/>
</dbReference>
<sequence length="257" mass="24923">MTRLTAPPVAGIAVATALVVSLAACSASDEPQTLTVHAAASLTGAMGQIEADFEAAHEGVDVTLNLGGSSGLAAQITEGAPGDVFASADQAQMSVVTDAGLADTPEDFASNALTIAVAPGNPLGITDLASLAASDATVVVCAAPVPCGAVTEEVEAAAGVTLSPVSEEQAVTDVLAKVTSGQADAGLVYVTDVAGSDGAADAVALGGDDAVTAAASTTYPIATLTESVSPALAQEFVEYVLSEDGQATLATFGFGAP</sequence>
<evidence type="ECO:0000256" key="4">
    <source>
        <dbReference type="SAM" id="SignalP"/>
    </source>
</evidence>
<keyword evidence="6" id="KW-1185">Reference proteome</keyword>
<comment type="caution">
    <text evidence="5">The sequence shown here is derived from an EMBL/GenBank/DDBJ whole genome shotgun (WGS) entry which is preliminary data.</text>
</comment>
<dbReference type="PROSITE" id="PS51257">
    <property type="entry name" value="PROKAR_LIPOPROTEIN"/>
    <property type="match status" value="1"/>
</dbReference>
<dbReference type="PANTHER" id="PTHR30632:SF0">
    <property type="entry name" value="SULFATE-BINDING PROTEIN"/>
    <property type="match status" value="1"/>
</dbReference>
<keyword evidence="2" id="KW-0479">Metal-binding</keyword>
<evidence type="ECO:0000256" key="3">
    <source>
        <dbReference type="ARBA" id="ARBA00022729"/>
    </source>
</evidence>
<accession>A0ABQ6IBA4</accession>
<dbReference type="Pfam" id="PF13531">
    <property type="entry name" value="SBP_bac_11"/>
    <property type="match status" value="1"/>
</dbReference>
<dbReference type="InterPro" id="IPR005950">
    <property type="entry name" value="ModA"/>
</dbReference>
<name>A0ABQ6IBA4_9MICO</name>
<dbReference type="RefSeq" id="WP_284327314.1">
    <property type="nucleotide sequence ID" value="NZ_BSUN01000001.1"/>
</dbReference>
<feature type="signal peptide" evidence="4">
    <location>
        <begin position="1"/>
        <end position="26"/>
    </location>
</feature>
<feature type="chain" id="PRO_5045637251" evidence="4">
    <location>
        <begin position="27"/>
        <end position="257"/>
    </location>
</feature>
<dbReference type="Proteomes" id="UP001157125">
    <property type="component" value="Unassembled WGS sequence"/>
</dbReference>
<dbReference type="SUPFAM" id="SSF53850">
    <property type="entry name" value="Periplasmic binding protein-like II"/>
    <property type="match status" value="1"/>
</dbReference>
<protein>
    <submittedName>
        <fullName evidence="5">Molybdate-binding protein</fullName>
    </submittedName>
</protein>
<keyword evidence="3 4" id="KW-0732">Signal</keyword>
<dbReference type="Gene3D" id="3.40.190.10">
    <property type="entry name" value="Periplasmic binding protein-like II"/>
    <property type="match status" value="2"/>
</dbReference>
<evidence type="ECO:0000313" key="6">
    <source>
        <dbReference type="Proteomes" id="UP001157125"/>
    </source>
</evidence>
<evidence type="ECO:0000313" key="5">
    <source>
        <dbReference type="EMBL" id="GMA34267.1"/>
    </source>
</evidence>
<dbReference type="PIRSF" id="PIRSF004846">
    <property type="entry name" value="ModA"/>
    <property type="match status" value="1"/>
</dbReference>
<reference evidence="6" key="1">
    <citation type="journal article" date="2019" name="Int. J. Syst. Evol. Microbiol.">
        <title>The Global Catalogue of Microorganisms (GCM) 10K type strain sequencing project: providing services to taxonomists for standard genome sequencing and annotation.</title>
        <authorList>
            <consortium name="The Broad Institute Genomics Platform"/>
            <consortium name="The Broad Institute Genome Sequencing Center for Infectious Disease"/>
            <person name="Wu L."/>
            <person name="Ma J."/>
        </authorList>
    </citation>
    <scope>NUCLEOTIDE SEQUENCE [LARGE SCALE GENOMIC DNA]</scope>
    <source>
        <strain evidence="6">NBRC 112299</strain>
    </source>
</reference>
<gene>
    <name evidence="5" type="primary">modA</name>
    <name evidence="5" type="ORF">GCM10025876_04710</name>
</gene>
<proteinExistence type="inferred from homology"/>
<dbReference type="EMBL" id="BSUN01000001">
    <property type="protein sequence ID" value="GMA34267.1"/>
    <property type="molecule type" value="Genomic_DNA"/>
</dbReference>
<comment type="similarity">
    <text evidence="1">Belongs to the bacterial solute-binding protein ModA family.</text>
</comment>
<evidence type="ECO:0000256" key="1">
    <source>
        <dbReference type="ARBA" id="ARBA00009175"/>
    </source>
</evidence>
<dbReference type="PANTHER" id="PTHR30632">
    <property type="entry name" value="MOLYBDATE-BINDING PERIPLASMIC PROTEIN"/>
    <property type="match status" value="1"/>
</dbReference>
<dbReference type="InterPro" id="IPR050682">
    <property type="entry name" value="ModA/WtpA"/>
</dbReference>